<evidence type="ECO:0000313" key="6">
    <source>
        <dbReference type="Proteomes" id="UP000198582"/>
    </source>
</evidence>
<dbReference type="Pfam" id="PF00550">
    <property type="entry name" value="PP-binding"/>
    <property type="match status" value="1"/>
</dbReference>
<dbReference type="PROSITE" id="PS50075">
    <property type="entry name" value="CARRIER"/>
    <property type="match status" value="1"/>
</dbReference>
<dbReference type="GO" id="GO:0009366">
    <property type="term" value="C:enterobactin synthetase complex"/>
    <property type="evidence" value="ECO:0007669"/>
    <property type="project" value="TreeGrafter"/>
</dbReference>
<name>A0A1H8YA60_9PSEU</name>
<dbReference type="Pfam" id="PF00668">
    <property type="entry name" value="Condensation"/>
    <property type="match status" value="1"/>
</dbReference>
<evidence type="ECO:0000256" key="2">
    <source>
        <dbReference type="ARBA" id="ARBA00022450"/>
    </source>
</evidence>
<evidence type="ECO:0000313" key="5">
    <source>
        <dbReference type="EMBL" id="SEP48378.1"/>
    </source>
</evidence>
<dbReference type="GO" id="GO:0031177">
    <property type="term" value="F:phosphopantetheine binding"/>
    <property type="evidence" value="ECO:0007669"/>
    <property type="project" value="TreeGrafter"/>
</dbReference>
<dbReference type="PROSITE" id="PS00455">
    <property type="entry name" value="AMP_BINDING"/>
    <property type="match status" value="1"/>
</dbReference>
<dbReference type="Gene3D" id="2.30.38.10">
    <property type="entry name" value="Luciferase, Domain 3"/>
    <property type="match status" value="1"/>
</dbReference>
<dbReference type="GO" id="GO:0009239">
    <property type="term" value="P:enterobactin biosynthetic process"/>
    <property type="evidence" value="ECO:0007669"/>
    <property type="project" value="TreeGrafter"/>
</dbReference>
<dbReference type="CDD" id="cd05930">
    <property type="entry name" value="A_NRPS"/>
    <property type="match status" value="1"/>
</dbReference>
<keyword evidence="3" id="KW-0597">Phosphoprotein</keyword>
<dbReference type="InterPro" id="IPR000873">
    <property type="entry name" value="AMP-dep_synth/lig_dom"/>
</dbReference>
<dbReference type="InterPro" id="IPR025110">
    <property type="entry name" value="AMP-bd_C"/>
</dbReference>
<reference evidence="5 6" key="1">
    <citation type="submission" date="2016-10" db="EMBL/GenBank/DDBJ databases">
        <authorList>
            <person name="de Groot N.N."/>
        </authorList>
    </citation>
    <scope>NUCLEOTIDE SEQUENCE [LARGE SCALE GENOMIC DNA]</scope>
    <source>
        <strain evidence="5 6">DSM 44993</strain>
    </source>
</reference>
<dbReference type="Gene3D" id="3.30.300.30">
    <property type="match status" value="1"/>
</dbReference>
<dbReference type="GO" id="GO:0047527">
    <property type="term" value="F:2,3-dihydroxybenzoate-serine ligase activity"/>
    <property type="evidence" value="ECO:0007669"/>
    <property type="project" value="TreeGrafter"/>
</dbReference>
<dbReference type="Proteomes" id="UP000198582">
    <property type="component" value="Unassembled WGS sequence"/>
</dbReference>
<evidence type="ECO:0000259" key="4">
    <source>
        <dbReference type="PROSITE" id="PS50075"/>
    </source>
</evidence>
<gene>
    <name evidence="5" type="ORF">SAMN04489732_11218</name>
</gene>
<keyword evidence="6" id="KW-1185">Reference proteome</keyword>
<dbReference type="Gene3D" id="1.10.1200.10">
    <property type="entry name" value="ACP-like"/>
    <property type="match status" value="1"/>
</dbReference>
<dbReference type="Pfam" id="PF13193">
    <property type="entry name" value="AMP-binding_C"/>
    <property type="match status" value="1"/>
</dbReference>
<dbReference type="InterPro" id="IPR001242">
    <property type="entry name" value="Condensation_dom"/>
</dbReference>
<dbReference type="Gene3D" id="3.30.559.10">
    <property type="entry name" value="Chloramphenicol acetyltransferase-like domain"/>
    <property type="match status" value="1"/>
</dbReference>
<protein>
    <submittedName>
        <fullName evidence="5">Amino acid adenylation domain-containing protein</fullName>
    </submittedName>
</protein>
<accession>A0A1H8YA60</accession>
<organism evidence="5 6">
    <name type="scientific">Amycolatopsis saalfeldensis</name>
    <dbReference type="NCBI Taxonomy" id="394193"/>
    <lineage>
        <taxon>Bacteria</taxon>
        <taxon>Bacillati</taxon>
        <taxon>Actinomycetota</taxon>
        <taxon>Actinomycetes</taxon>
        <taxon>Pseudonocardiales</taxon>
        <taxon>Pseudonocardiaceae</taxon>
        <taxon>Amycolatopsis</taxon>
    </lineage>
</organism>
<dbReference type="Gene3D" id="3.30.559.30">
    <property type="entry name" value="Nonribosomal peptide synthetase, condensation domain"/>
    <property type="match status" value="1"/>
</dbReference>
<feature type="domain" description="Carrier" evidence="4">
    <location>
        <begin position="924"/>
        <end position="999"/>
    </location>
</feature>
<dbReference type="SUPFAM" id="SSF52777">
    <property type="entry name" value="CoA-dependent acyltransferases"/>
    <property type="match status" value="2"/>
</dbReference>
<dbReference type="GO" id="GO:0005829">
    <property type="term" value="C:cytosol"/>
    <property type="evidence" value="ECO:0007669"/>
    <property type="project" value="TreeGrafter"/>
</dbReference>
<dbReference type="STRING" id="394193.SAMN04489732_11218"/>
<comment type="cofactor">
    <cofactor evidence="1">
        <name>pantetheine 4'-phosphate</name>
        <dbReference type="ChEBI" id="CHEBI:47942"/>
    </cofactor>
</comment>
<evidence type="ECO:0000256" key="1">
    <source>
        <dbReference type="ARBA" id="ARBA00001957"/>
    </source>
</evidence>
<dbReference type="InterPro" id="IPR020845">
    <property type="entry name" value="AMP-binding_CS"/>
</dbReference>
<dbReference type="InterPro" id="IPR036736">
    <property type="entry name" value="ACP-like_sf"/>
</dbReference>
<dbReference type="NCBIfam" id="TIGR01733">
    <property type="entry name" value="AA-adenyl-dom"/>
    <property type="match status" value="1"/>
</dbReference>
<dbReference type="GO" id="GO:0008610">
    <property type="term" value="P:lipid biosynthetic process"/>
    <property type="evidence" value="ECO:0007669"/>
    <property type="project" value="UniProtKB-ARBA"/>
</dbReference>
<dbReference type="Pfam" id="PF00501">
    <property type="entry name" value="AMP-binding"/>
    <property type="match status" value="1"/>
</dbReference>
<dbReference type="SUPFAM" id="SSF47336">
    <property type="entry name" value="ACP-like"/>
    <property type="match status" value="1"/>
</dbReference>
<dbReference type="GO" id="GO:0043041">
    <property type="term" value="P:amino acid activation for nonribosomal peptide biosynthetic process"/>
    <property type="evidence" value="ECO:0007669"/>
    <property type="project" value="TreeGrafter"/>
</dbReference>
<dbReference type="FunFam" id="3.30.300.30:FF:000010">
    <property type="entry name" value="Enterobactin synthetase component F"/>
    <property type="match status" value="1"/>
</dbReference>
<dbReference type="InterPro" id="IPR045851">
    <property type="entry name" value="AMP-bd_C_sf"/>
</dbReference>
<dbReference type="InterPro" id="IPR010071">
    <property type="entry name" value="AA_adenyl_dom"/>
</dbReference>
<dbReference type="InterPro" id="IPR009081">
    <property type="entry name" value="PP-bd_ACP"/>
</dbReference>
<dbReference type="AlphaFoldDB" id="A0A1H8YA60"/>
<dbReference type="PANTHER" id="PTHR45527:SF1">
    <property type="entry name" value="FATTY ACID SYNTHASE"/>
    <property type="match status" value="1"/>
</dbReference>
<sequence>MNKGRPGYVSPRAVRLTGELDVQALNAALETVVTRHEVLRSRFEVAGGELWQMVGAQSLPVLAPELVPGRTTVGREAALLGLVRDEVRRPVELSAGPLLRARLFSLGEAGHVLLLVVHHIATDRWSGNLLWDELAEVYQAVRASRAPALPALPVQYSDYARGQHERWKSGGFAGDLVYWERHLDSAPPVLELPADRPRPAVRSFRGASVAFEVPVPVSAAMTTLARAEGATRFMVFLAAYQVVLARWAARPDVVVGCPLPNRTRPETESLIGLFTNLLPLRQVVDEQDTFRAVFSRTADVVFDAYEHQELSFDRLVQHLAPARTAAHAPLVQVTLLYQECTGRPLLGEPLEFGFDEVSHYDLSVSVDDTSDELRGRIHYATDLFDAATIRRFADRLVTALAAVATDPDRPLAEVPALGEREGQTVVAWSTGPTPTETPASVVDRILASARATPAAVAVSDSDREMTYRDLDRQSARLAGLLAAHGVRPDDRVGVCLPRSADLLAALLGVWRAGAVYVPLDPTYPTDRLGFVVADARLRLVVGRRPMPEVFQAVEFVGFGDPEDYPALDRPSGESSAYVIHTSGSTGRPKGVEVTHAALANLVAAYVDTYTVTADDTSSMMTSPCFDASLVESLPVLSCGGRVVVVPDEVRADTSRLWDILAEQRVTLSLMITPLLTAAASTAPVSHPSLRCLQTGGDSLVTVPARLPCRLSNMYGPTEGTIVSTTGDVEPGGVPHIGRPLPGTAAYVLDHWLRPVPIGTQGELFLAGSGVARGYLGRPGPTAARFVPDPFAADGSRMYRTGDRAQWRPDGTLAFLGRVDRQVKLRGYRIEPGEVESVLRGHPAVEDAVVELRPDAPGGPALIAYLVAAEPVEVPRLREALAARLPPFMVPTAFVPMAKLPLTVNGKLDRDALPPPSAEAPREARPDTGLIGLVARAWRTALAISEFAAHEDFFALGGHSLLASAVCADLGEQLGCRLSMVTLFEFPVFEDFAAEVSRLSGATDSAPPGREPG</sequence>
<dbReference type="Gene3D" id="3.40.50.980">
    <property type="match status" value="2"/>
</dbReference>
<keyword evidence="2" id="KW-0596">Phosphopantetheine</keyword>
<dbReference type="EMBL" id="FOEF01000012">
    <property type="protein sequence ID" value="SEP48378.1"/>
    <property type="molecule type" value="Genomic_DNA"/>
</dbReference>
<dbReference type="PANTHER" id="PTHR45527">
    <property type="entry name" value="NONRIBOSOMAL PEPTIDE SYNTHETASE"/>
    <property type="match status" value="1"/>
</dbReference>
<proteinExistence type="predicted"/>
<dbReference type="SUPFAM" id="SSF56801">
    <property type="entry name" value="Acetyl-CoA synthetase-like"/>
    <property type="match status" value="1"/>
</dbReference>
<dbReference type="InterPro" id="IPR023213">
    <property type="entry name" value="CAT-like_dom_sf"/>
</dbReference>
<dbReference type="CDD" id="cd19531">
    <property type="entry name" value="LCL_NRPS-like"/>
    <property type="match status" value="1"/>
</dbReference>
<evidence type="ECO:0000256" key="3">
    <source>
        <dbReference type="ARBA" id="ARBA00022553"/>
    </source>
</evidence>
<dbReference type="FunFam" id="2.30.38.10:FF:000001">
    <property type="entry name" value="Non-ribosomal peptide synthetase PvdI"/>
    <property type="match status" value="1"/>
</dbReference>